<sequence>MTQRSLIVSLTLALMLTGCSTITSVTNPGPIEDNYGERTWGAQVDDESIETKAEHNLKATDARFGDARVNVDSYNGVVLLTGQVPSEELKQSAEQIVSQIRNVRRIHNELSVAANLPTSQRLSDSWIDTKVRTTLATSGTSAKDIKVVTENATVYLMGLVTHAQADQVVNTAASAGGMERIVKVFDYLD</sequence>
<reference evidence="3" key="1">
    <citation type="submission" date="2021-02" db="EMBL/GenBank/DDBJ databases">
        <title>Strain Y2R2, a novel species of the genus Halomonas.</title>
        <authorList>
            <person name="Huang H."/>
        </authorList>
    </citation>
    <scope>NUCLEOTIDE SEQUENCE</scope>
    <source>
        <strain evidence="3">Y2R2</strain>
    </source>
</reference>
<gene>
    <name evidence="3" type="ORF">E4T21_07130</name>
</gene>
<dbReference type="Proteomes" id="UP000324285">
    <property type="component" value="Chromosome"/>
</dbReference>
<dbReference type="PANTHER" id="PTHR34606:SF4">
    <property type="entry name" value="OUTER MEMBRANE LIPOPROTEIN DOLP"/>
    <property type="match status" value="1"/>
</dbReference>
<dbReference type="EMBL" id="CP038437">
    <property type="protein sequence ID" value="QEM81336.1"/>
    <property type="molecule type" value="Genomic_DNA"/>
</dbReference>
<evidence type="ECO:0000256" key="1">
    <source>
        <dbReference type="SAM" id="SignalP"/>
    </source>
</evidence>
<dbReference type="PANTHER" id="PTHR34606">
    <property type="entry name" value="BON DOMAIN-CONTAINING PROTEIN"/>
    <property type="match status" value="1"/>
</dbReference>
<feature type="chain" id="PRO_5022986255" evidence="1">
    <location>
        <begin position="24"/>
        <end position="189"/>
    </location>
</feature>
<dbReference type="InterPro" id="IPR007055">
    <property type="entry name" value="BON_dom"/>
</dbReference>
<feature type="domain" description="BON" evidence="2">
    <location>
        <begin position="45"/>
        <end position="114"/>
    </location>
</feature>
<keyword evidence="1" id="KW-0732">Signal</keyword>
<proteinExistence type="predicted"/>
<dbReference type="PROSITE" id="PS51257">
    <property type="entry name" value="PROKAR_LIPOPROTEIN"/>
    <property type="match status" value="1"/>
</dbReference>
<dbReference type="RefSeq" id="WP_149284350.1">
    <property type="nucleotide sequence ID" value="NZ_CP038437.2"/>
</dbReference>
<dbReference type="PROSITE" id="PS50914">
    <property type="entry name" value="BON"/>
    <property type="match status" value="1"/>
</dbReference>
<name>A0A5C1NDI0_9GAMM</name>
<evidence type="ECO:0000313" key="3">
    <source>
        <dbReference type="EMBL" id="QEM81336.1"/>
    </source>
</evidence>
<evidence type="ECO:0000259" key="2">
    <source>
        <dbReference type="PROSITE" id="PS50914"/>
    </source>
</evidence>
<evidence type="ECO:0000313" key="4">
    <source>
        <dbReference type="Proteomes" id="UP000324285"/>
    </source>
</evidence>
<dbReference type="InterPro" id="IPR051686">
    <property type="entry name" value="Lipoprotein_DolP"/>
</dbReference>
<dbReference type="Gene3D" id="3.30.1340.30">
    <property type="match status" value="1"/>
</dbReference>
<organism evidence="3 4">
    <name type="scientific">Halomonas binhaiensis</name>
    <dbReference type="NCBI Taxonomy" id="2562282"/>
    <lineage>
        <taxon>Bacteria</taxon>
        <taxon>Pseudomonadati</taxon>
        <taxon>Pseudomonadota</taxon>
        <taxon>Gammaproteobacteria</taxon>
        <taxon>Oceanospirillales</taxon>
        <taxon>Halomonadaceae</taxon>
        <taxon>Halomonas</taxon>
    </lineage>
</organism>
<dbReference type="OrthoDB" id="9783990at2"/>
<dbReference type="KEGG" id="hbh:E4T21_07130"/>
<feature type="signal peptide" evidence="1">
    <location>
        <begin position="1"/>
        <end position="23"/>
    </location>
</feature>
<keyword evidence="4" id="KW-1185">Reference proteome</keyword>
<dbReference type="Pfam" id="PF04972">
    <property type="entry name" value="BON"/>
    <property type="match status" value="2"/>
</dbReference>
<protein>
    <submittedName>
        <fullName evidence="3">BON domain-containing protein</fullName>
    </submittedName>
</protein>
<accession>A0A5C1NDI0</accession>
<dbReference type="AlphaFoldDB" id="A0A5C1NDI0"/>